<feature type="compositionally biased region" description="Pro residues" evidence="1">
    <location>
        <begin position="44"/>
        <end position="69"/>
    </location>
</feature>
<reference evidence="2" key="1">
    <citation type="journal article" date="2020" name="bioRxiv">
        <title>Hybrid origin of Populus tomentosa Carr. identified through genome sequencing and phylogenomic analysis.</title>
        <authorList>
            <person name="An X."/>
            <person name="Gao K."/>
            <person name="Chen Z."/>
            <person name="Li J."/>
            <person name="Yang X."/>
            <person name="Yang X."/>
            <person name="Zhou J."/>
            <person name="Guo T."/>
            <person name="Zhao T."/>
            <person name="Huang S."/>
            <person name="Miao D."/>
            <person name="Khan W.U."/>
            <person name="Rao P."/>
            <person name="Ye M."/>
            <person name="Lei B."/>
            <person name="Liao W."/>
            <person name="Wang J."/>
            <person name="Ji L."/>
            <person name="Li Y."/>
            <person name="Guo B."/>
            <person name="Mustafa N.S."/>
            <person name="Li S."/>
            <person name="Yun Q."/>
            <person name="Keller S.R."/>
            <person name="Mao J."/>
            <person name="Zhang R."/>
            <person name="Strauss S.H."/>
        </authorList>
    </citation>
    <scope>NUCLEOTIDE SEQUENCE</scope>
    <source>
        <strain evidence="2">GM15</strain>
        <tissue evidence="2">Leaf</tissue>
    </source>
</reference>
<proteinExistence type="predicted"/>
<dbReference type="Proteomes" id="UP000886885">
    <property type="component" value="Chromosome 6A"/>
</dbReference>
<gene>
    <name evidence="2" type="ORF">POTOM_023609</name>
</gene>
<feature type="compositionally biased region" description="Acidic residues" evidence="1">
    <location>
        <begin position="25"/>
        <end position="34"/>
    </location>
</feature>
<sequence length="101" mass="11225">MFHDSNPALELEYELASNLAPEPSPDPDEEDDELELQRQDPEPEPAPAQDPHPPPTSPLPKPTPNPPRSMPKSSLATRLSPTAKDAILRSRIAKRFKLPLF</sequence>
<accession>A0A8X8A066</accession>
<evidence type="ECO:0000256" key="1">
    <source>
        <dbReference type="SAM" id="MobiDB-lite"/>
    </source>
</evidence>
<evidence type="ECO:0000313" key="2">
    <source>
        <dbReference type="EMBL" id="KAG6772210.1"/>
    </source>
</evidence>
<comment type="caution">
    <text evidence="2">The sequence shown here is derived from an EMBL/GenBank/DDBJ whole genome shotgun (WGS) entry which is preliminary data.</text>
</comment>
<feature type="region of interest" description="Disordered" evidence="1">
    <location>
        <begin position="16"/>
        <end position="84"/>
    </location>
</feature>
<organism evidence="2 3">
    <name type="scientific">Populus tomentosa</name>
    <name type="common">Chinese white poplar</name>
    <dbReference type="NCBI Taxonomy" id="118781"/>
    <lineage>
        <taxon>Eukaryota</taxon>
        <taxon>Viridiplantae</taxon>
        <taxon>Streptophyta</taxon>
        <taxon>Embryophyta</taxon>
        <taxon>Tracheophyta</taxon>
        <taxon>Spermatophyta</taxon>
        <taxon>Magnoliopsida</taxon>
        <taxon>eudicotyledons</taxon>
        <taxon>Gunneridae</taxon>
        <taxon>Pentapetalae</taxon>
        <taxon>rosids</taxon>
        <taxon>fabids</taxon>
        <taxon>Malpighiales</taxon>
        <taxon>Salicaceae</taxon>
        <taxon>Saliceae</taxon>
        <taxon>Populus</taxon>
    </lineage>
</organism>
<name>A0A8X8A066_POPTO</name>
<evidence type="ECO:0000313" key="3">
    <source>
        <dbReference type="Proteomes" id="UP000886885"/>
    </source>
</evidence>
<keyword evidence="3" id="KW-1185">Reference proteome</keyword>
<feature type="compositionally biased region" description="Polar residues" evidence="1">
    <location>
        <begin position="71"/>
        <end position="80"/>
    </location>
</feature>
<protein>
    <submittedName>
        <fullName evidence="2">Uncharacterized protein</fullName>
    </submittedName>
</protein>
<dbReference type="EMBL" id="JAAWWB010000011">
    <property type="protein sequence ID" value="KAG6772210.1"/>
    <property type="molecule type" value="Genomic_DNA"/>
</dbReference>
<dbReference type="AlphaFoldDB" id="A0A8X8A066"/>